<keyword evidence="2" id="KW-1185">Reference proteome</keyword>
<dbReference type="AlphaFoldDB" id="A0ABD3EQX6"/>
<proteinExistence type="predicted"/>
<dbReference type="Proteomes" id="UP001632037">
    <property type="component" value="Unassembled WGS sequence"/>
</dbReference>
<gene>
    <name evidence="1" type="ORF">V7S43_018620</name>
</gene>
<evidence type="ECO:0000313" key="2">
    <source>
        <dbReference type="Proteomes" id="UP001632037"/>
    </source>
</evidence>
<dbReference type="EMBL" id="JBIMZQ010000079">
    <property type="protein sequence ID" value="KAL3656540.1"/>
    <property type="molecule type" value="Genomic_DNA"/>
</dbReference>
<name>A0ABD3EQX6_9STRA</name>
<sequence>MCNMVTMQTSLPAFVEDPALASASAKPLSLPMVIRAIAPVSAMPLSLPVLVEEPAMATASAQPLMGRPAVRSQASSEKYLPRADGASFQFQSEAFRLSTQAKISELILTAAASTETCSGTNALLAKKALKFRRVLERSPFASAIVTAVQC</sequence>
<evidence type="ECO:0000313" key="1">
    <source>
        <dbReference type="EMBL" id="KAL3656540.1"/>
    </source>
</evidence>
<comment type="caution">
    <text evidence="1">The sequence shown here is derived from an EMBL/GenBank/DDBJ whole genome shotgun (WGS) entry which is preliminary data.</text>
</comment>
<protein>
    <submittedName>
        <fullName evidence="1">Uncharacterized protein</fullName>
    </submittedName>
</protein>
<accession>A0ABD3EQX6</accession>
<reference evidence="1 2" key="1">
    <citation type="submission" date="2024-09" db="EMBL/GenBank/DDBJ databases">
        <title>Genome sequencing and assembly of Phytophthora oleae, isolate VK10A, causative agent of rot of olive drupes.</title>
        <authorList>
            <person name="Conti Taguali S."/>
            <person name="Riolo M."/>
            <person name="La Spada F."/>
            <person name="Cacciola S.O."/>
            <person name="Dionisio G."/>
        </authorList>
    </citation>
    <scope>NUCLEOTIDE SEQUENCE [LARGE SCALE GENOMIC DNA]</scope>
    <source>
        <strain evidence="1 2">VK10A</strain>
    </source>
</reference>
<organism evidence="1 2">
    <name type="scientific">Phytophthora oleae</name>
    <dbReference type="NCBI Taxonomy" id="2107226"/>
    <lineage>
        <taxon>Eukaryota</taxon>
        <taxon>Sar</taxon>
        <taxon>Stramenopiles</taxon>
        <taxon>Oomycota</taxon>
        <taxon>Peronosporomycetes</taxon>
        <taxon>Peronosporales</taxon>
        <taxon>Peronosporaceae</taxon>
        <taxon>Phytophthora</taxon>
    </lineage>
</organism>